<gene>
    <name evidence="2" type="ORF">COW25_02255</name>
</gene>
<dbReference type="AlphaFoldDB" id="A0A2M7H0W6"/>
<dbReference type="SUPFAM" id="SSF82693">
    <property type="entry name" value="Multidrug efflux transporter AcrB pore domain, PN1, PN2, PC1 and PC2 subdomains"/>
    <property type="match status" value="2"/>
</dbReference>
<dbReference type="Gene3D" id="3.30.70.1430">
    <property type="entry name" value="Multidrug efflux transporter AcrB pore domain"/>
    <property type="match status" value="2"/>
</dbReference>
<dbReference type="PANTHER" id="PTHR32063">
    <property type="match status" value="1"/>
</dbReference>
<reference evidence="3" key="1">
    <citation type="submission" date="2017-09" db="EMBL/GenBank/DDBJ databases">
        <title>Depth-based differentiation of microbial function through sediment-hosted aquifers and enrichment of novel symbionts in the deep terrestrial subsurface.</title>
        <authorList>
            <person name="Probst A.J."/>
            <person name="Ladd B."/>
            <person name="Jarett J.K."/>
            <person name="Geller-Mcgrath D.E."/>
            <person name="Sieber C.M.K."/>
            <person name="Emerson J.B."/>
            <person name="Anantharaman K."/>
            <person name="Thomas B.C."/>
            <person name="Malmstrom R."/>
            <person name="Stieglmeier M."/>
            <person name="Klingl A."/>
            <person name="Woyke T."/>
            <person name="Ryan C.M."/>
            <person name="Banfield J.F."/>
        </authorList>
    </citation>
    <scope>NUCLEOTIDE SEQUENCE [LARGE SCALE GENOMIC DNA]</scope>
</reference>
<organism evidence="2 3">
    <name type="scientific">Candidatus Nealsonbacteria bacterium CG15_BIG_FIL_POST_REV_8_21_14_020_37_12</name>
    <dbReference type="NCBI Taxonomy" id="1974716"/>
    <lineage>
        <taxon>Bacteria</taxon>
        <taxon>Candidatus Nealsoniibacteriota</taxon>
    </lineage>
</organism>
<feature type="transmembrane region" description="Helical" evidence="1">
    <location>
        <begin position="373"/>
        <end position="397"/>
    </location>
</feature>
<keyword evidence="1" id="KW-0472">Membrane</keyword>
<feature type="non-terminal residue" evidence="2">
    <location>
        <position position="650"/>
    </location>
</feature>
<dbReference type="Gene3D" id="3.30.70.1440">
    <property type="entry name" value="Multidrug efflux transporter AcrB pore domain"/>
    <property type="match status" value="1"/>
</dbReference>
<dbReference type="SUPFAM" id="SSF82866">
    <property type="entry name" value="Multidrug efflux transporter AcrB transmembrane domain"/>
    <property type="match status" value="1"/>
</dbReference>
<keyword evidence="1" id="KW-1133">Transmembrane helix</keyword>
<dbReference type="Gene3D" id="3.30.70.1320">
    <property type="entry name" value="Multidrug efflux transporter AcrB pore domain like"/>
    <property type="match status" value="1"/>
</dbReference>
<dbReference type="PRINTS" id="PR00702">
    <property type="entry name" value="ACRIFLAVINRP"/>
</dbReference>
<feature type="transmembrane region" description="Helical" evidence="1">
    <location>
        <begin position="243"/>
        <end position="262"/>
    </location>
</feature>
<feature type="transmembrane region" description="Helical" evidence="1">
    <location>
        <begin position="269"/>
        <end position="289"/>
    </location>
</feature>
<evidence type="ECO:0000313" key="3">
    <source>
        <dbReference type="Proteomes" id="UP000230215"/>
    </source>
</evidence>
<dbReference type="InterPro" id="IPR001036">
    <property type="entry name" value="Acrflvin-R"/>
</dbReference>
<dbReference type="Pfam" id="PF00873">
    <property type="entry name" value="ACR_tran"/>
    <property type="match status" value="1"/>
</dbReference>
<dbReference type="EMBL" id="PFGB01000071">
    <property type="protein sequence ID" value="PIW34789.1"/>
    <property type="molecule type" value="Genomic_DNA"/>
</dbReference>
<name>A0A2M7H0W6_9BACT</name>
<proteinExistence type="predicted"/>
<dbReference type="Gene3D" id="1.20.1640.10">
    <property type="entry name" value="Multidrug efflux transporter AcrB transmembrane domain"/>
    <property type="match status" value="2"/>
</dbReference>
<protein>
    <submittedName>
        <fullName evidence="2">Acriflavin resistance protein</fullName>
    </submittedName>
</protein>
<dbReference type="GO" id="GO:0005886">
    <property type="term" value="C:plasma membrane"/>
    <property type="evidence" value="ECO:0007669"/>
    <property type="project" value="TreeGrafter"/>
</dbReference>
<dbReference type="InterPro" id="IPR027463">
    <property type="entry name" value="AcrB_DN_DC_subdom"/>
</dbReference>
<feature type="transmembrane region" description="Helical" evidence="1">
    <location>
        <begin position="426"/>
        <end position="447"/>
    </location>
</feature>
<feature type="transmembrane region" description="Helical" evidence="1">
    <location>
        <begin position="340"/>
        <end position="361"/>
    </location>
</feature>
<dbReference type="SUPFAM" id="SSF82714">
    <property type="entry name" value="Multidrug efflux transporter AcrB TolC docking domain, DN and DC subdomains"/>
    <property type="match status" value="1"/>
</dbReference>
<accession>A0A2M7H0W6</accession>
<dbReference type="Gene3D" id="3.30.2090.10">
    <property type="entry name" value="Multidrug efflux transporter AcrB TolC docking domain, DN and DC subdomains"/>
    <property type="match status" value="2"/>
</dbReference>
<evidence type="ECO:0000256" key="1">
    <source>
        <dbReference type="SAM" id="Phobius"/>
    </source>
</evidence>
<evidence type="ECO:0000313" key="2">
    <source>
        <dbReference type="EMBL" id="PIW34789.1"/>
    </source>
</evidence>
<keyword evidence="1" id="KW-0812">Transmembrane</keyword>
<comment type="caution">
    <text evidence="2">The sequence shown here is derived from an EMBL/GenBank/DDBJ whole genome shotgun (WGS) entry which is preliminary data.</text>
</comment>
<dbReference type="PANTHER" id="PTHR32063:SF0">
    <property type="entry name" value="SWARMING MOTILITY PROTEIN SWRC"/>
    <property type="match status" value="1"/>
</dbReference>
<dbReference type="Proteomes" id="UP000230215">
    <property type="component" value="Unassembled WGS sequence"/>
</dbReference>
<dbReference type="GO" id="GO:0042910">
    <property type="term" value="F:xenobiotic transmembrane transporter activity"/>
    <property type="evidence" value="ECO:0007669"/>
    <property type="project" value="TreeGrafter"/>
</dbReference>
<sequence length="650" mass="72206">MSEVTLEFGWDAQMSNLSMDVREKLDRLQLPLDADKPIVLRYDPALDPILKLSLTGEMNLSQLRLLADKDIKEKIERIEGVASARVQGGQQEEIHIDINQGKLAVMGISPESLSTLLSDSNINRPGGSLKNTQSQYLVRTLNEYQNLQEMRNLRITQMNQPPVTLGEVAKVSWGEKDREEIVRFNGKEGIMLAIYKEGDANTVEVAQLVKENIQRMQQDPDANFKLTVEFDQSRFIQQSIDEVKSALMMGGFLAILVLWLFLRNIRLTLIVAIAIPISVIATFIFMYRLDISLNIMSLGGLTLGVGMLLDSAIVVLESIHRHREDGQETALAAMDGTGEVGGAVLASVLTTIAVFIPIVFVEGIAGQLFKDQALTITFSLIASLIVAFTLTPMLAGLGKSTASSNPKGKLFANFVDKYKWLLHKALAHPIWLLSSSIVIFVLCLNLGKTLDNQLIPELKEGEFYFDVTLADGASLPATTELLTQMESIALNDPDVARVYLSIGSRNVSGGLSLKNKDENLGQINVVIKDRANRIMEERVINNLRQSYQQFAAADVQFGRPGFFSLKTPVELLFFSENLPLLRQYTLSLLPKLQQIKELIDIRASLESGNPEVKIEFNRNLLAQLDLNIEEVANVLNQRVNGVVVSRFQQP</sequence>